<dbReference type="eggNOG" id="COG2374">
    <property type="taxonomic scope" value="Bacteria"/>
</dbReference>
<name>Q82AZ8_STRAW</name>
<accession>Q82AZ8</accession>
<dbReference type="EMBL" id="BA000030">
    <property type="protein sequence ID" value="BAC73619.1"/>
    <property type="molecule type" value="Genomic_DNA"/>
</dbReference>
<sequence length="483" mass="49619">MAGAAESSRRHRADERVPVLDYVSPKGRRAVAVATGVLTLAIMGPGTGSQARAASFGTPGITLSAAYLSGAVGAAGDPAVTVTVAQSGADAGALTVTVTKSSRTSVATTADVAVTGTGATRRVAVAARGQGYTDLTLKVTGVDGQSASKTLHYAASAAVQHGADTRYFTGSSDASAAVDVGGGHVVVADDESNVLRLYDRSVSGAPLKTWDFSSRIGVSKEVDIEGAARVGDTIYWTGSLGNNKDGEYKSARNTLFTTKVTGSGASTSLSYGGSYAKLREDLVAWDEANGDRYGFAAGTADGQVPKQIDGFNVEGLEFAPGSTTTAYLGFRAPLAPAVPGGRALLVPVTNIDKVATGSSAVFGAPIELDLGGLSVRDIRRNAANQYLILAGSWAADDNSDPYALYSWDGVPAHAPVKRLDLPTSDPGGWESVVDVPDLTVSGARAQLLTDAGSADLYGDGTEAKDLTHDEWKKARTTWFTVTN</sequence>
<dbReference type="KEGG" id="sma:SAVERM_5907"/>
<evidence type="ECO:0008006" key="3">
    <source>
        <dbReference type="Google" id="ProtNLM"/>
    </source>
</evidence>
<proteinExistence type="predicted"/>
<evidence type="ECO:0000313" key="2">
    <source>
        <dbReference type="Proteomes" id="UP000000428"/>
    </source>
</evidence>
<dbReference type="HOGENOM" id="CLU_640783_0_0_11"/>
<evidence type="ECO:0000313" key="1">
    <source>
        <dbReference type="EMBL" id="BAC73619.1"/>
    </source>
</evidence>
<organism evidence="1 2">
    <name type="scientific">Streptomyces avermitilis (strain ATCC 31267 / DSM 46492 / JCM 5070 / NBRC 14893 / NCIMB 12804 / NRRL 8165 / MA-4680)</name>
    <dbReference type="NCBI Taxonomy" id="227882"/>
    <lineage>
        <taxon>Bacteria</taxon>
        <taxon>Bacillati</taxon>
        <taxon>Actinomycetota</taxon>
        <taxon>Actinomycetes</taxon>
        <taxon>Kitasatosporales</taxon>
        <taxon>Streptomycetaceae</taxon>
        <taxon>Streptomyces</taxon>
    </lineage>
</organism>
<dbReference type="AlphaFoldDB" id="Q82AZ8"/>
<reference evidence="1 2" key="1">
    <citation type="journal article" date="2001" name="Proc. Natl. Acad. Sci. U.S.A.">
        <title>Genome sequence of an industrial microorganism Streptomyces avermitilis: deducing the ability of producing secondary metabolites.</title>
        <authorList>
            <person name="Omura S."/>
            <person name="Ikeda H."/>
            <person name="Ishikawa J."/>
            <person name="Hanamoto A."/>
            <person name="Takahashi C."/>
            <person name="Shinose M."/>
            <person name="Takahashi Y."/>
            <person name="Horikawa H."/>
            <person name="Nakazawa H."/>
            <person name="Osonoe T."/>
            <person name="Kikuchi H."/>
            <person name="Shiba T."/>
            <person name="Sakaki Y."/>
            <person name="Hattori M."/>
        </authorList>
    </citation>
    <scope>NUCLEOTIDE SEQUENCE [LARGE SCALE GENOMIC DNA]</scope>
    <source>
        <strain evidence="2">ATCC 31267 / DSM 46492 / JCM 5070 / NBRC 14893 / NCIMB 12804 / NRRL 8165 / MA-4680</strain>
    </source>
</reference>
<keyword evidence="2" id="KW-1185">Reference proteome</keyword>
<protein>
    <recommendedName>
        <fullName evidence="3">DUF3616 domain-containing protein</fullName>
    </recommendedName>
</protein>
<dbReference type="Proteomes" id="UP000000428">
    <property type="component" value="Chromosome"/>
</dbReference>
<reference evidence="1 2" key="2">
    <citation type="journal article" date="2003" name="Nat. Biotechnol.">
        <title>Complete genome sequence and comparative analysis of the industrial microorganism Streptomyces avermitilis.</title>
        <authorList>
            <person name="Ikeda H."/>
            <person name="Ishikawa J."/>
            <person name="Hanamoto A."/>
            <person name="Shinose M."/>
            <person name="Kikuchi H."/>
            <person name="Shiba T."/>
            <person name="Sakaki Y."/>
            <person name="Hattori M."/>
            <person name="Omura S."/>
        </authorList>
    </citation>
    <scope>NUCLEOTIDE SEQUENCE [LARGE SCALE GENOMIC DNA]</scope>
    <source>
        <strain evidence="2">ATCC 31267 / DSM 46492 / JCM 5070 / NBRC 14893 / NCIMB 12804 / NRRL 8165 / MA-4680</strain>
    </source>
</reference>
<gene>
    <name evidence="1" type="ORF">SAVERM_5907</name>
</gene>
<reference evidence="1 2" key="3">
    <citation type="journal article" date="2014" name="J. Ind. Microbiol. Biotechnol.">
        <title>Genome mining of the Streptomyces avermitilis genome and development of genome-minimized hosts for heterologous expression of biosynthetic gene clusters.</title>
        <authorList>
            <person name="Ikeda H."/>
            <person name="Shin-ya K."/>
            <person name="Omura S."/>
        </authorList>
    </citation>
    <scope>NUCLEOTIDE SEQUENCE [LARGE SCALE GENOMIC DNA]</scope>
    <source>
        <strain evidence="2">ATCC 31267 / DSM 46492 / JCM 5070 / NBRC 14893 / NCIMB 12804 / NRRL 8165 / MA-4680</strain>
    </source>
</reference>